<dbReference type="PANTHER" id="PTHR30203:SF30">
    <property type="entry name" value="OUTER MEMBRANE PROTEIN-RELATED"/>
    <property type="match status" value="1"/>
</dbReference>
<feature type="chain" id="PRO_5044999311" evidence="2">
    <location>
        <begin position="29"/>
        <end position="482"/>
    </location>
</feature>
<dbReference type="InterPro" id="IPR003423">
    <property type="entry name" value="OMP_efflux"/>
</dbReference>
<keyword evidence="2" id="KW-0472">Membrane</keyword>
<evidence type="ECO:0000256" key="2">
    <source>
        <dbReference type="RuleBase" id="RU362097"/>
    </source>
</evidence>
<proteinExistence type="inferred from homology"/>
<dbReference type="InterPro" id="IPR010131">
    <property type="entry name" value="MdtP/NodT-like"/>
</dbReference>
<dbReference type="RefSeq" id="WP_345270734.1">
    <property type="nucleotide sequence ID" value="NZ_BAABHB010000015.1"/>
</dbReference>
<comment type="caution">
    <text evidence="3">The sequence shown here is derived from an EMBL/GenBank/DDBJ whole genome shotgun (WGS) entry which is preliminary data.</text>
</comment>
<comment type="similarity">
    <text evidence="1 2">Belongs to the outer membrane factor (OMF) (TC 1.B.17) family.</text>
</comment>
<dbReference type="Pfam" id="PF02321">
    <property type="entry name" value="OEP"/>
    <property type="match status" value="2"/>
</dbReference>
<keyword evidence="2" id="KW-0812">Transmembrane</keyword>
<reference evidence="4" key="1">
    <citation type="journal article" date="2019" name="Int. J. Syst. Evol. Microbiol.">
        <title>The Global Catalogue of Microorganisms (GCM) 10K type strain sequencing project: providing services to taxonomists for standard genome sequencing and annotation.</title>
        <authorList>
            <consortium name="The Broad Institute Genomics Platform"/>
            <consortium name="The Broad Institute Genome Sequencing Center for Infectious Disease"/>
            <person name="Wu L."/>
            <person name="Ma J."/>
        </authorList>
    </citation>
    <scope>NUCLEOTIDE SEQUENCE [LARGE SCALE GENOMIC DNA]</scope>
    <source>
        <strain evidence="4">JCM 17925</strain>
    </source>
</reference>
<name>A0ABP8KVJ6_9BACT</name>
<gene>
    <name evidence="3" type="ORF">GCM10023187_49470</name>
</gene>
<dbReference type="Gene3D" id="2.20.200.10">
    <property type="entry name" value="Outer membrane efflux proteins (OEP)"/>
    <property type="match status" value="1"/>
</dbReference>
<dbReference type="PANTHER" id="PTHR30203">
    <property type="entry name" value="OUTER MEMBRANE CATION EFFLUX PROTEIN"/>
    <property type="match status" value="1"/>
</dbReference>
<comment type="subcellular location">
    <subcellularLocation>
        <location evidence="2">Cell membrane</location>
        <topology evidence="2">Lipid-anchor</topology>
    </subcellularLocation>
</comment>
<accession>A0ABP8KVJ6</accession>
<dbReference type="Proteomes" id="UP001500936">
    <property type="component" value="Unassembled WGS sequence"/>
</dbReference>
<keyword evidence="2" id="KW-0449">Lipoprotein</keyword>
<keyword evidence="4" id="KW-1185">Reference proteome</keyword>
<sequence length="482" mass="53655">MVLLSANKYRSVYAFLFLLLLSSCQVYAPTQRPKAPAHPVSFIGSADSTSVGDLTWKAFFSDADLERLIDTALANNLDVRIATQRIEMARATFDVNRAALLPAVNAAGSAGVERFGKYTMNGVGNYDTNLSDNIGTDRRIPNPTPDFFLGLRSSWEIDIWGKLKNRRKAAFVRFLASEQGRHLVKTSLVAEVARLYYGLIALDSELNIIRQNIALQERAVQLVDVQKAAGRVTELAVQQFLAQLLGTRSLEIQVQQQIVETENQLNRLLGRYPQPIPRSKTINDQELPATVAAGIPAQMLRRRPDIRQAELELEAAHIDVEVARLQFLPSLTLTPYVGLNSFRATTLFDPASLAAGVLGGLAAPVFNRRPLRANYNYSVAQSREALYRYQQRIQTGFSEVVTNLKGIDNYRQVADIQAKEVDALERAVSISNDLFRSGYASYLEVITAQRSVLNAELGFIRTRQAQYNSLIDLYRSLGGGWQ</sequence>
<keyword evidence="2" id="KW-0732">Signal</keyword>
<keyword evidence="2" id="KW-0564">Palmitate</keyword>
<evidence type="ECO:0000256" key="1">
    <source>
        <dbReference type="ARBA" id="ARBA00007613"/>
    </source>
</evidence>
<dbReference type="NCBIfam" id="TIGR01845">
    <property type="entry name" value="outer_NodT"/>
    <property type="match status" value="1"/>
</dbReference>
<protein>
    <submittedName>
        <fullName evidence="3">TolC family protein</fullName>
    </submittedName>
</protein>
<dbReference type="Gene3D" id="1.20.1600.10">
    <property type="entry name" value="Outer membrane efflux proteins (OEP)"/>
    <property type="match status" value="1"/>
</dbReference>
<keyword evidence="2" id="KW-1134">Transmembrane beta strand</keyword>
<organism evidence="3 4">
    <name type="scientific">Nibrella viscosa</name>
    <dbReference type="NCBI Taxonomy" id="1084524"/>
    <lineage>
        <taxon>Bacteria</taxon>
        <taxon>Pseudomonadati</taxon>
        <taxon>Bacteroidota</taxon>
        <taxon>Cytophagia</taxon>
        <taxon>Cytophagales</taxon>
        <taxon>Spirosomataceae</taxon>
        <taxon>Nibrella</taxon>
    </lineage>
</organism>
<dbReference type="EMBL" id="BAABHB010000015">
    <property type="protein sequence ID" value="GAA4417252.1"/>
    <property type="molecule type" value="Genomic_DNA"/>
</dbReference>
<evidence type="ECO:0000313" key="4">
    <source>
        <dbReference type="Proteomes" id="UP001500936"/>
    </source>
</evidence>
<dbReference type="SUPFAM" id="SSF56954">
    <property type="entry name" value="Outer membrane efflux proteins (OEP)"/>
    <property type="match status" value="1"/>
</dbReference>
<feature type="signal peptide" evidence="2">
    <location>
        <begin position="1"/>
        <end position="28"/>
    </location>
</feature>
<evidence type="ECO:0000313" key="3">
    <source>
        <dbReference type="EMBL" id="GAA4417252.1"/>
    </source>
</evidence>